<keyword evidence="5" id="KW-1185">Reference proteome</keyword>
<dbReference type="STRING" id="284592.Q6BUS6"/>
<gene>
    <name evidence="4" type="ordered locus">DEHA2C08404g</name>
</gene>
<proteinExistence type="predicted"/>
<feature type="compositionally biased region" description="Polar residues" evidence="2">
    <location>
        <begin position="1"/>
        <end position="17"/>
    </location>
</feature>
<dbReference type="Pfam" id="PF05205">
    <property type="entry name" value="COMPASS-Shg1"/>
    <property type="match status" value="1"/>
</dbReference>
<dbReference type="OMA" id="HRVNKPP"/>
<evidence type="ECO:0000313" key="5">
    <source>
        <dbReference type="Proteomes" id="UP000000599"/>
    </source>
</evidence>
<feature type="compositionally biased region" description="Polar residues" evidence="2">
    <location>
        <begin position="212"/>
        <end position="234"/>
    </location>
</feature>
<feature type="coiled-coil region" evidence="1">
    <location>
        <begin position="125"/>
        <end position="175"/>
    </location>
</feature>
<dbReference type="eggNOG" id="ENOG502SBXK">
    <property type="taxonomic scope" value="Eukaryota"/>
</dbReference>
<dbReference type="InParanoid" id="Q6BUS6"/>
<sequence length="248" mass="28548">MTENADGNSSNTPSITEINDPKQLTAVYKKNGSFDQRRKLLLEDFKKSETHSNLLLKLKLMVENKIKNDPSILMKNKGKMGALIQGGIINDHMQQKTVNSKNDNSLLSIVDKDIQEKIIDSPEFHKELKDELKNTKRILLGISDEEYAKQLEEEKRQKELELEEIKRQDAEKELAYKNNFKVKNLNTSHKVTKPPRFNFSTNRNNDRHVRDNYQSPGNDISSNANKNTGNNSAGEDNKQKQNVPYLMY</sequence>
<dbReference type="OrthoDB" id="5579731at2759"/>
<accession>Q6BUS6</accession>
<evidence type="ECO:0000313" key="4">
    <source>
        <dbReference type="EMBL" id="CAG86110.1"/>
    </source>
</evidence>
<reference evidence="4 5" key="1">
    <citation type="journal article" date="2004" name="Nature">
        <title>Genome evolution in yeasts.</title>
        <authorList>
            <consortium name="Genolevures"/>
            <person name="Dujon B."/>
            <person name="Sherman D."/>
            <person name="Fischer G."/>
            <person name="Durrens P."/>
            <person name="Casaregola S."/>
            <person name="Lafontaine I."/>
            <person name="de Montigny J."/>
            <person name="Marck C."/>
            <person name="Neuveglise C."/>
            <person name="Talla E."/>
            <person name="Goffard N."/>
            <person name="Frangeul L."/>
            <person name="Aigle M."/>
            <person name="Anthouard V."/>
            <person name="Babour A."/>
            <person name="Barbe V."/>
            <person name="Barnay S."/>
            <person name="Blanchin S."/>
            <person name="Beckerich J.M."/>
            <person name="Beyne E."/>
            <person name="Bleykasten C."/>
            <person name="Boisrame A."/>
            <person name="Boyer J."/>
            <person name="Cattolico L."/>
            <person name="Confanioleri F."/>
            <person name="de Daruvar A."/>
            <person name="Despons L."/>
            <person name="Fabre E."/>
            <person name="Fairhead C."/>
            <person name="Ferry-Dumazet H."/>
            <person name="Groppi A."/>
            <person name="Hantraye F."/>
            <person name="Hennequin C."/>
            <person name="Jauniaux N."/>
            <person name="Joyet P."/>
            <person name="Kachouri R."/>
            <person name="Kerrest A."/>
            <person name="Koszul R."/>
            <person name="Lemaire M."/>
            <person name="Lesur I."/>
            <person name="Ma L."/>
            <person name="Muller H."/>
            <person name="Nicaud J.M."/>
            <person name="Nikolski M."/>
            <person name="Oztas S."/>
            <person name="Ozier-Kalogeropoulos O."/>
            <person name="Pellenz S."/>
            <person name="Potier S."/>
            <person name="Richard G.F."/>
            <person name="Straub M.L."/>
            <person name="Suleau A."/>
            <person name="Swennene D."/>
            <person name="Tekaia F."/>
            <person name="Wesolowski-Louvel M."/>
            <person name="Westhof E."/>
            <person name="Wirth B."/>
            <person name="Zeniou-Meyer M."/>
            <person name="Zivanovic I."/>
            <person name="Bolotin-Fukuhara M."/>
            <person name="Thierry A."/>
            <person name="Bouchier C."/>
            <person name="Caudron B."/>
            <person name="Scarpelli C."/>
            <person name="Gaillardin C."/>
            <person name="Weissenbach J."/>
            <person name="Wincker P."/>
            <person name="Souciet J.L."/>
        </authorList>
    </citation>
    <scope>NUCLEOTIDE SEQUENCE [LARGE SCALE GENOMIC DNA]</scope>
    <source>
        <strain evidence="5">ATCC 36239 / CBS 767 / BCRC 21394 / JCM 1990 / NBRC 0083 / IGC 2968</strain>
    </source>
</reference>
<protein>
    <submittedName>
        <fullName evidence="4">DEHA2C08404p</fullName>
    </submittedName>
</protein>
<evidence type="ECO:0000259" key="3">
    <source>
        <dbReference type="Pfam" id="PF05205"/>
    </source>
</evidence>
<dbReference type="KEGG" id="dha:DEHA2C08404g"/>
<feature type="region of interest" description="Disordered" evidence="2">
    <location>
        <begin position="185"/>
        <end position="248"/>
    </location>
</feature>
<dbReference type="RefSeq" id="XP_458043.1">
    <property type="nucleotide sequence ID" value="XM_458043.1"/>
</dbReference>
<dbReference type="InterPro" id="IPR055264">
    <property type="entry name" value="BOD1/SHG1_dom"/>
</dbReference>
<feature type="region of interest" description="Disordered" evidence="2">
    <location>
        <begin position="1"/>
        <end position="21"/>
    </location>
</feature>
<feature type="domain" description="BOD1/SHG1" evidence="3">
    <location>
        <begin position="23"/>
        <end position="132"/>
    </location>
</feature>
<name>Q6BUS6_DEBHA</name>
<dbReference type="AlphaFoldDB" id="Q6BUS6"/>
<keyword evidence="1" id="KW-0175">Coiled coil</keyword>
<dbReference type="HOGENOM" id="CLU_084830_0_0_1"/>
<dbReference type="VEuPathDB" id="FungiDB:DEHA2C08404g"/>
<organism evidence="4 5">
    <name type="scientific">Debaryomyces hansenii (strain ATCC 36239 / CBS 767 / BCRC 21394 / JCM 1990 / NBRC 0083 / IGC 2968)</name>
    <name type="common">Yeast</name>
    <name type="synonym">Torulaspora hansenii</name>
    <dbReference type="NCBI Taxonomy" id="284592"/>
    <lineage>
        <taxon>Eukaryota</taxon>
        <taxon>Fungi</taxon>
        <taxon>Dikarya</taxon>
        <taxon>Ascomycota</taxon>
        <taxon>Saccharomycotina</taxon>
        <taxon>Pichiomycetes</taxon>
        <taxon>Debaryomycetaceae</taxon>
        <taxon>Debaryomyces</taxon>
    </lineage>
</organism>
<evidence type="ECO:0000256" key="2">
    <source>
        <dbReference type="SAM" id="MobiDB-lite"/>
    </source>
</evidence>
<evidence type="ECO:0000256" key="1">
    <source>
        <dbReference type="SAM" id="Coils"/>
    </source>
</evidence>
<dbReference type="GeneID" id="2900466"/>
<dbReference type="Proteomes" id="UP000000599">
    <property type="component" value="Chromosome C"/>
</dbReference>
<dbReference type="EMBL" id="CR382135">
    <property type="protein sequence ID" value="CAG86110.1"/>
    <property type="molecule type" value="Genomic_DNA"/>
</dbReference>